<reference evidence="4" key="1">
    <citation type="journal article" date="2020" name="Nat. Commun.">
        <title>Genome sequence of the cluster root forming white lupin.</title>
        <authorList>
            <person name="Hufnagel B."/>
            <person name="Marques A."/>
            <person name="Soriano A."/>
            <person name="Marques L."/>
            <person name="Divol F."/>
            <person name="Doumas P."/>
            <person name="Sallet E."/>
            <person name="Mancinotti D."/>
            <person name="Carrere S."/>
            <person name="Marande W."/>
            <person name="Arribat S."/>
            <person name="Keller J."/>
            <person name="Huneau C."/>
            <person name="Blein T."/>
            <person name="Aime D."/>
            <person name="Laguerre M."/>
            <person name="Taylor J."/>
            <person name="Schubert V."/>
            <person name="Nelson M."/>
            <person name="Geu-Flores F."/>
            <person name="Crespi M."/>
            <person name="Gallardo-Guerrero K."/>
            <person name="Delaux P.-M."/>
            <person name="Salse J."/>
            <person name="Berges H."/>
            <person name="Guyot R."/>
            <person name="Gouzy J."/>
            <person name="Peret B."/>
        </authorList>
    </citation>
    <scope>NUCLEOTIDE SEQUENCE [LARGE SCALE GENOMIC DNA]</scope>
    <source>
        <strain evidence="4">cv. Amiga</strain>
    </source>
</reference>
<keyword evidence="4" id="KW-1185">Reference proteome</keyword>
<dbReference type="GO" id="GO:0004222">
    <property type="term" value="F:metalloendopeptidase activity"/>
    <property type="evidence" value="ECO:0007669"/>
    <property type="project" value="InterPro"/>
</dbReference>
<dbReference type="GO" id="GO:0045037">
    <property type="term" value="P:protein import into chloroplast stroma"/>
    <property type="evidence" value="ECO:0007669"/>
    <property type="project" value="TreeGrafter"/>
</dbReference>
<dbReference type="OrthoDB" id="1937181at2759"/>
<dbReference type="Pfam" id="PF01434">
    <property type="entry name" value="Peptidase_M41"/>
    <property type="match status" value="1"/>
</dbReference>
<organism evidence="3 4">
    <name type="scientific">Lupinus albus</name>
    <name type="common">White lupine</name>
    <name type="synonym">Lupinus termis</name>
    <dbReference type="NCBI Taxonomy" id="3870"/>
    <lineage>
        <taxon>Eukaryota</taxon>
        <taxon>Viridiplantae</taxon>
        <taxon>Streptophyta</taxon>
        <taxon>Embryophyta</taxon>
        <taxon>Tracheophyta</taxon>
        <taxon>Spermatophyta</taxon>
        <taxon>Magnoliopsida</taxon>
        <taxon>eudicotyledons</taxon>
        <taxon>Gunneridae</taxon>
        <taxon>Pentapetalae</taxon>
        <taxon>rosids</taxon>
        <taxon>fabids</taxon>
        <taxon>Fabales</taxon>
        <taxon>Fabaceae</taxon>
        <taxon>Papilionoideae</taxon>
        <taxon>50 kb inversion clade</taxon>
        <taxon>genistoids sensu lato</taxon>
        <taxon>core genistoids</taxon>
        <taxon>Genisteae</taxon>
        <taxon>Lupinus</taxon>
    </lineage>
</organism>
<dbReference type="EMBL" id="WOCE01000022">
    <property type="protein sequence ID" value="KAE9588510.1"/>
    <property type="molecule type" value="Genomic_DNA"/>
</dbReference>
<evidence type="ECO:0000313" key="4">
    <source>
        <dbReference type="Proteomes" id="UP000447434"/>
    </source>
</evidence>
<feature type="compositionally biased region" description="Low complexity" evidence="1">
    <location>
        <begin position="91"/>
        <end position="116"/>
    </location>
</feature>
<protein>
    <submittedName>
        <fullName evidence="3">Putative peptidase M41</fullName>
    </submittedName>
</protein>
<dbReference type="GO" id="GO:0004176">
    <property type="term" value="F:ATP-dependent peptidase activity"/>
    <property type="evidence" value="ECO:0007669"/>
    <property type="project" value="InterPro"/>
</dbReference>
<dbReference type="InterPro" id="IPR037219">
    <property type="entry name" value="Peptidase_M41-like"/>
</dbReference>
<dbReference type="GO" id="GO:0009507">
    <property type="term" value="C:chloroplast"/>
    <property type="evidence" value="ECO:0007669"/>
    <property type="project" value="TreeGrafter"/>
</dbReference>
<evidence type="ECO:0000259" key="2">
    <source>
        <dbReference type="Pfam" id="PF01434"/>
    </source>
</evidence>
<dbReference type="PANTHER" id="PTHR23076">
    <property type="entry name" value="METALLOPROTEASE M41 FTSH"/>
    <property type="match status" value="1"/>
</dbReference>
<dbReference type="GO" id="GO:0006508">
    <property type="term" value="P:proteolysis"/>
    <property type="evidence" value="ECO:0007669"/>
    <property type="project" value="InterPro"/>
</dbReference>
<sequence length="130" mass="13775">MGNEVGLATHNYNDDGKSMSSETRLLIEKEVKHFIERAYHNAKTILTTHKKELHALANALLEHETLTGIQKKALFAQVRTQKQQQSNVVEAQSSSQSNTAPPSSNPTASAAAAAAAAAKGAAAKAQGVQV</sequence>
<proteinExistence type="predicted"/>
<dbReference type="InterPro" id="IPR000642">
    <property type="entry name" value="Peptidase_M41"/>
</dbReference>
<comment type="caution">
    <text evidence="3">The sequence shown here is derived from an EMBL/GenBank/DDBJ whole genome shotgun (WGS) entry which is preliminary data.</text>
</comment>
<name>A0A6A4NGE4_LUPAL</name>
<evidence type="ECO:0000313" key="3">
    <source>
        <dbReference type="EMBL" id="KAE9588510.1"/>
    </source>
</evidence>
<gene>
    <name evidence="3" type="ORF">Lalb_Chr22g0356101</name>
</gene>
<feature type="domain" description="Peptidase M41" evidence="2">
    <location>
        <begin position="14"/>
        <end position="70"/>
    </location>
</feature>
<evidence type="ECO:0000256" key="1">
    <source>
        <dbReference type="SAM" id="MobiDB-lite"/>
    </source>
</evidence>
<dbReference type="PANTHER" id="PTHR23076:SF37">
    <property type="entry name" value="ATP-DEPENDENT ZINC METALLOPROTEASE FTSH 4, MITOCHONDRIAL"/>
    <property type="match status" value="1"/>
</dbReference>
<dbReference type="AlphaFoldDB" id="A0A6A4NGE4"/>
<dbReference type="Gene3D" id="1.20.58.760">
    <property type="entry name" value="Peptidase M41"/>
    <property type="match status" value="1"/>
</dbReference>
<feature type="compositionally biased region" description="Polar residues" evidence="1">
    <location>
        <begin position="81"/>
        <end position="90"/>
    </location>
</feature>
<dbReference type="Proteomes" id="UP000447434">
    <property type="component" value="Chromosome 22"/>
</dbReference>
<feature type="region of interest" description="Disordered" evidence="1">
    <location>
        <begin position="81"/>
        <end position="116"/>
    </location>
</feature>
<dbReference type="GO" id="GO:0005524">
    <property type="term" value="F:ATP binding"/>
    <property type="evidence" value="ECO:0007669"/>
    <property type="project" value="InterPro"/>
</dbReference>
<accession>A0A6A4NGE4</accession>
<dbReference type="SUPFAM" id="SSF140990">
    <property type="entry name" value="FtsH protease domain-like"/>
    <property type="match status" value="1"/>
</dbReference>